<dbReference type="Gene3D" id="3.20.20.150">
    <property type="entry name" value="Divalent-metal-dependent TIM barrel enzymes"/>
    <property type="match status" value="1"/>
</dbReference>
<gene>
    <name evidence="2" type="primary">iolE</name>
    <name evidence="2" type="ORF">GCM10007913_04240</name>
</gene>
<accession>A0ABQ5U8L9</accession>
<evidence type="ECO:0000313" key="2">
    <source>
        <dbReference type="EMBL" id="GLQ08492.1"/>
    </source>
</evidence>
<dbReference type="PANTHER" id="PTHR12110:SF41">
    <property type="entry name" value="INOSOSE DEHYDRATASE"/>
    <property type="match status" value="1"/>
</dbReference>
<dbReference type="SUPFAM" id="SSF51658">
    <property type="entry name" value="Xylose isomerase-like"/>
    <property type="match status" value="1"/>
</dbReference>
<dbReference type="InterPro" id="IPR013022">
    <property type="entry name" value="Xyl_isomerase-like_TIM-brl"/>
</dbReference>
<protein>
    <submittedName>
        <fullName evidence="2">Inosose dehydratase</fullName>
    </submittedName>
</protein>
<organism evidence="2 3">
    <name type="scientific">Devosia yakushimensis</name>
    <dbReference type="NCBI Taxonomy" id="470028"/>
    <lineage>
        <taxon>Bacteria</taxon>
        <taxon>Pseudomonadati</taxon>
        <taxon>Pseudomonadota</taxon>
        <taxon>Alphaproteobacteria</taxon>
        <taxon>Hyphomicrobiales</taxon>
        <taxon>Devosiaceae</taxon>
        <taxon>Devosia</taxon>
    </lineage>
</organism>
<name>A0ABQ5U8L9_9HYPH</name>
<dbReference type="InterPro" id="IPR036237">
    <property type="entry name" value="Xyl_isomerase-like_sf"/>
</dbReference>
<comment type="caution">
    <text evidence="2">The sequence shown here is derived from an EMBL/GenBank/DDBJ whole genome shotgun (WGS) entry which is preliminary data.</text>
</comment>
<feature type="domain" description="Xylose isomerase-like TIM barrel" evidence="1">
    <location>
        <begin position="32"/>
        <end position="286"/>
    </location>
</feature>
<reference evidence="2" key="2">
    <citation type="submission" date="2023-01" db="EMBL/GenBank/DDBJ databases">
        <title>Draft genome sequence of Devosia yakushimensis strain NBRC 103855.</title>
        <authorList>
            <person name="Sun Q."/>
            <person name="Mori K."/>
        </authorList>
    </citation>
    <scope>NUCLEOTIDE SEQUENCE</scope>
    <source>
        <strain evidence="2">NBRC 103855</strain>
    </source>
</reference>
<dbReference type="Pfam" id="PF01261">
    <property type="entry name" value="AP_endonuc_2"/>
    <property type="match status" value="1"/>
</dbReference>
<dbReference type="EMBL" id="BSNG01000001">
    <property type="protein sequence ID" value="GLQ08492.1"/>
    <property type="molecule type" value="Genomic_DNA"/>
</dbReference>
<dbReference type="InterPro" id="IPR050312">
    <property type="entry name" value="IolE/XylAMocC-like"/>
</dbReference>
<keyword evidence="3" id="KW-1185">Reference proteome</keyword>
<reference evidence="2" key="1">
    <citation type="journal article" date="2014" name="Int. J. Syst. Evol. Microbiol.">
        <title>Complete genome of a new Firmicutes species belonging to the dominant human colonic microbiota ('Ruminococcus bicirculans') reveals two chromosomes and a selective capacity to utilize plant glucans.</title>
        <authorList>
            <consortium name="NISC Comparative Sequencing Program"/>
            <person name="Wegmann U."/>
            <person name="Louis P."/>
            <person name="Goesmann A."/>
            <person name="Henrissat B."/>
            <person name="Duncan S.H."/>
            <person name="Flint H.J."/>
        </authorList>
    </citation>
    <scope>NUCLEOTIDE SEQUENCE</scope>
    <source>
        <strain evidence="2">NBRC 103855</strain>
    </source>
</reference>
<proteinExistence type="predicted"/>
<sequence>MTQMAYNPLSFSLTAEGWKPELAPPLPTILTIVKNAGYDGIHAEVPQGSTAAAYATLLGDHGLKPAPGYFQSNFADAAALPATMEAARKAAADHAVLGLDRIFIAEQFGANPARISTPAVGVGSNPETLARIADGLGKVAAAMAAEGVIPCLHAHVGTQIETVAETDFVLDRVGADILLVGPDTGHLSWAGADLNDFLRRHASRVGAVHIKDYRKAVADDTRAAGKGYHDAGAAHIWTEPGRGSIDLDGALKALGGFNGWFVVEVDIADQPTVEESARVAAQWLRPRLEARS</sequence>
<dbReference type="Proteomes" id="UP001161406">
    <property type="component" value="Unassembled WGS sequence"/>
</dbReference>
<dbReference type="PANTHER" id="PTHR12110">
    <property type="entry name" value="HYDROXYPYRUVATE ISOMERASE"/>
    <property type="match status" value="1"/>
</dbReference>
<evidence type="ECO:0000259" key="1">
    <source>
        <dbReference type="Pfam" id="PF01261"/>
    </source>
</evidence>
<evidence type="ECO:0000313" key="3">
    <source>
        <dbReference type="Proteomes" id="UP001161406"/>
    </source>
</evidence>
<dbReference type="RefSeq" id="WP_284387452.1">
    <property type="nucleotide sequence ID" value="NZ_BSNG01000001.1"/>
</dbReference>